<dbReference type="Gene3D" id="3.90.580.10">
    <property type="entry name" value="Zinc finger, CHC2-type domain"/>
    <property type="match status" value="1"/>
</dbReference>
<accession>A0A0R3DGY3</accession>
<dbReference type="RefSeq" id="WP_057750392.1">
    <property type="nucleotide sequence ID" value="NZ_LJYG01000090.1"/>
</dbReference>
<feature type="compositionally biased region" description="Polar residues" evidence="1">
    <location>
        <begin position="91"/>
        <end position="105"/>
    </location>
</feature>
<dbReference type="GO" id="GO:0003677">
    <property type="term" value="F:DNA binding"/>
    <property type="evidence" value="ECO:0007669"/>
    <property type="project" value="InterPro"/>
</dbReference>
<dbReference type="STRING" id="989370.AOQ71_21180"/>
<evidence type="ECO:0008006" key="4">
    <source>
        <dbReference type="Google" id="ProtNLM"/>
    </source>
</evidence>
<dbReference type="EMBL" id="LJYG01000090">
    <property type="protein sequence ID" value="KRQ09146.1"/>
    <property type="molecule type" value="Genomic_DNA"/>
</dbReference>
<dbReference type="InterPro" id="IPR036977">
    <property type="entry name" value="DNA_primase_Znf_CHC2"/>
</dbReference>
<evidence type="ECO:0000256" key="1">
    <source>
        <dbReference type="SAM" id="MobiDB-lite"/>
    </source>
</evidence>
<dbReference type="SUPFAM" id="SSF56731">
    <property type="entry name" value="DNA primase core"/>
    <property type="match status" value="1"/>
</dbReference>
<organism evidence="2 3">
    <name type="scientific">Bradyrhizobium manausense</name>
    <dbReference type="NCBI Taxonomy" id="989370"/>
    <lineage>
        <taxon>Bacteria</taxon>
        <taxon>Pseudomonadati</taxon>
        <taxon>Pseudomonadota</taxon>
        <taxon>Alphaproteobacteria</taxon>
        <taxon>Hyphomicrobiales</taxon>
        <taxon>Nitrobacteraceae</taxon>
        <taxon>Bradyrhizobium</taxon>
    </lineage>
</organism>
<dbReference type="AlphaFoldDB" id="A0A0R3DGY3"/>
<gene>
    <name evidence="2" type="ORF">AOQ71_21180</name>
</gene>
<reference evidence="2 3" key="1">
    <citation type="submission" date="2015-09" db="EMBL/GenBank/DDBJ databases">
        <title>Draft Genome Sequence of Bradyrhizobium manausense Strain BR 3351T, a Novel Symbiotic Nitrogen-Fixing Alphaproteobacterium Isolated from Brazilian Amazon Rain Forest.</title>
        <authorList>
            <person name="De Araujo J.L."/>
            <person name="Zilli J.E."/>
        </authorList>
    </citation>
    <scope>NUCLEOTIDE SEQUENCE [LARGE SCALE GENOMIC DNA]</scope>
    <source>
        <strain evidence="2 3">BR3351</strain>
    </source>
</reference>
<dbReference type="OrthoDB" id="9811157at2"/>
<evidence type="ECO:0000313" key="3">
    <source>
        <dbReference type="Proteomes" id="UP000051936"/>
    </source>
</evidence>
<comment type="caution">
    <text evidence="2">The sequence shown here is derived from an EMBL/GenBank/DDBJ whole genome shotgun (WGS) entry which is preliminary data.</text>
</comment>
<protein>
    <recommendedName>
        <fullName evidence="4">Zinc finger CHC2-type domain-containing protein</fullName>
    </recommendedName>
</protein>
<sequence length="260" mass="27318">MPFVDFAELKTRVSLEDAMRLLGLALKVHGNQHRGPCPACKSGGERALVITPGRGFYCFAKGAGGDQIALVAHIRGCSLPEAAAFLGGNGTVPTTGRRNSTSTVPATVPPAHQKKPGFDPETYAAKLDPAHAALSALGISAETFRDWKAGFASTGTNRGRLAIALHDPAGNVLGFAGRALGTEQPVLTIPNGLNPQEIIFGAHRVEAGTLYLVRDVLDVLRAYEAGATNCVCFLSEISGLQVEMLAALMATKHCDTLELF</sequence>
<dbReference type="SUPFAM" id="SSF57783">
    <property type="entry name" value="Zinc beta-ribbon"/>
    <property type="match status" value="1"/>
</dbReference>
<feature type="region of interest" description="Disordered" evidence="1">
    <location>
        <begin position="90"/>
        <end position="117"/>
    </location>
</feature>
<proteinExistence type="predicted"/>
<dbReference type="GO" id="GO:0006260">
    <property type="term" value="P:DNA replication"/>
    <property type="evidence" value="ECO:0007669"/>
    <property type="project" value="InterPro"/>
</dbReference>
<name>A0A0R3DGY3_9BRAD</name>
<dbReference type="Proteomes" id="UP000051936">
    <property type="component" value="Unassembled WGS sequence"/>
</dbReference>
<dbReference type="GO" id="GO:0008270">
    <property type="term" value="F:zinc ion binding"/>
    <property type="evidence" value="ECO:0007669"/>
    <property type="project" value="InterPro"/>
</dbReference>
<keyword evidence="3" id="KW-1185">Reference proteome</keyword>
<evidence type="ECO:0000313" key="2">
    <source>
        <dbReference type="EMBL" id="KRQ09146.1"/>
    </source>
</evidence>